<dbReference type="AlphaFoldDB" id="A0A5J4KQE3"/>
<reference evidence="6 7" key="1">
    <citation type="submission" date="2019-10" db="EMBL/GenBank/DDBJ databases">
        <title>Dictyobacter vulcani sp. nov., within the class Ktedonobacteria, isolated from soil of volcanic Mt. Zao.</title>
        <authorList>
            <person name="Zheng Y."/>
            <person name="Wang C.M."/>
            <person name="Sakai Y."/>
            <person name="Abe K."/>
            <person name="Yokota A."/>
            <person name="Yabe S."/>
        </authorList>
    </citation>
    <scope>NUCLEOTIDE SEQUENCE [LARGE SCALE GENOMIC DNA]</scope>
    <source>
        <strain evidence="6 7">W12</strain>
    </source>
</reference>
<dbReference type="Pfam" id="PF00126">
    <property type="entry name" value="HTH_1"/>
    <property type="match status" value="1"/>
</dbReference>
<evidence type="ECO:0000256" key="4">
    <source>
        <dbReference type="ARBA" id="ARBA00023163"/>
    </source>
</evidence>
<keyword evidence="3" id="KW-0238">DNA-binding</keyword>
<dbReference type="InterPro" id="IPR000847">
    <property type="entry name" value="LysR_HTH_N"/>
</dbReference>
<dbReference type="SUPFAM" id="SSF46785">
    <property type="entry name" value="Winged helix' DNA-binding domain"/>
    <property type="match status" value="1"/>
</dbReference>
<dbReference type="InterPro" id="IPR036388">
    <property type="entry name" value="WH-like_DNA-bd_sf"/>
</dbReference>
<evidence type="ECO:0000256" key="1">
    <source>
        <dbReference type="ARBA" id="ARBA00009437"/>
    </source>
</evidence>
<gene>
    <name evidence="6" type="primary">gltC</name>
    <name evidence="6" type="ORF">KDW_60800</name>
</gene>
<dbReference type="FunFam" id="1.10.10.10:FF:000001">
    <property type="entry name" value="LysR family transcriptional regulator"/>
    <property type="match status" value="1"/>
</dbReference>
<protein>
    <submittedName>
        <fullName evidence="6">HTH-type transcriptional regulator GltC</fullName>
    </submittedName>
</protein>
<dbReference type="EMBL" id="BKZW01000004">
    <property type="protein sequence ID" value="GER91918.1"/>
    <property type="molecule type" value="Genomic_DNA"/>
</dbReference>
<comment type="caution">
    <text evidence="6">The sequence shown here is derived from an EMBL/GenBank/DDBJ whole genome shotgun (WGS) entry which is preliminary data.</text>
</comment>
<dbReference type="InterPro" id="IPR050950">
    <property type="entry name" value="HTH-type_LysR_regulators"/>
</dbReference>
<evidence type="ECO:0000259" key="5">
    <source>
        <dbReference type="PROSITE" id="PS50931"/>
    </source>
</evidence>
<dbReference type="GO" id="GO:0005829">
    <property type="term" value="C:cytosol"/>
    <property type="evidence" value="ECO:0007669"/>
    <property type="project" value="TreeGrafter"/>
</dbReference>
<dbReference type="Proteomes" id="UP000326912">
    <property type="component" value="Unassembled WGS sequence"/>
</dbReference>
<dbReference type="RefSeq" id="WP_151759491.1">
    <property type="nucleotide sequence ID" value="NZ_BKZW01000004.1"/>
</dbReference>
<dbReference type="Pfam" id="PF03466">
    <property type="entry name" value="LysR_substrate"/>
    <property type="match status" value="1"/>
</dbReference>
<organism evidence="6 7">
    <name type="scientific">Dictyobacter vulcani</name>
    <dbReference type="NCBI Taxonomy" id="2607529"/>
    <lineage>
        <taxon>Bacteria</taxon>
        <taxon>Bacillati</taxon>
        <taxon>Chloroflexota</taxon>
        <taxon>Ktedonobacteria</taxon>
        <taxon>Ktedonobacterales</taxon>
        <taxon>Dictyobacteraceae</taxon>
        <taxon>Dictyobacter</taxon>
    </lineage>
</organism>
<dbReference type="InterPro" id="IPR005119">
    <property type="entry name" value="LysR_subst-bd"/>
</dbReference>
<keyword evidence="7" id="KW-1185">Reference proteome</keyword>
<evidence type="ECO:0000256" key="3">
    <source>
        <dbReference type="ARBA" id="ARBA00023125"/>
    </source>
</evidence>
<evidence type="ECO:0000313" key="7">
    <source>
        <dbReference type="Proteomes" id="UP000326912"/>
    </source>
</evidence>
<accession>A0A5J4KQE3</accession>
<keyword evidence="2" id="KW-0805">Transcription regulation</keyword>
<keyword evidence="4" id="KW-0804">Transcription</keyword>
<dbReference type="Gene3D" id="1.10.10.10">
    <property type="entry name" value="Winged helix-like DNA-binding domain superfamily/Winged helix DNA-binding domain"/>
    <property type="match status" value="1"/>
</dbReference>
<dbReference type="PROSITE" id="PS50931">
    <property type="entry name" value="HTH_LYSR"/>
    <property type="match status" value="1"/>
</dbReference>
<feature type="domain" description="HTH lysR-type" evidence="5">
    <location>
        <begin position="1"/>
        <end position="58"/>
    </location>
</feature>
<sequence>MEFHQLTYFLAAAQTQNFRKAAELALVAQSALSRQIAALEDELGVELFARHKKRVTLTPAGEEFALHVRNALEQLQEGQQLLSELQSGHRGTIQVGCIESLATSFLPELFASFHQQYPHVRLKVRVNHTDELVTSVEQGEVELGLILDPRLQSELLIIKELFRQPLHLLVAAQHPLASQPSVTLAQAIAEPFLLLDQTSRMGQITKRIFMQRGLAMQPLVEIESVEGLKEMVRQGIGVTLTLPALIRPSHLEHDLVLLPIADLSEEFIFALIYRRIGPISRVAREFIQYVSLKPRSEDDIT</sequence>
<evidence type="ECO:0000256" key="2">
    <source>
        <dbReference type="ARBA" id="ARBA00023015"/>
    </source>
</evidence>
<dbReference type="PRINTS" id="PR00039">
    <property type="entry name" value="HTHLYSR"/>
</dbReference>
<dbReference type="InterPro" id="IPR036390">
    <property type="entry name" value="WH_DNA-bd_sf"/>
</dbReference>
<dbReference type="CDD" id="cd05466">
    <property type="entry name" value="PBP2_LTTR_substrate"/>
    <property type="match status" value="1"/>
</dbReference>
<dbReference type="Gene3D" id="3.40.190.290">
    <property type="match status" value="1"/>
</dbReference>
<name>A0A5J4KQE3_9CHLR</name>
<proteinExistence type="inferred from homology"/>
<dbReference type="PANTHER" id="PTHR30419">
    <property type="entry name" value="HTH-TYPE TRANSCRIPTIONAL REGULATOR YBHD"/>
    <property type="match status" value="1"/>
</dbReference>
<comment type="similarity">
    <text evidence="1">Belongs to the LysR transcriptional regulatory family.</text>
</comment>
<dbReference type="SUPFAM" id="SSF53850">
    <property type="entry name" value="Periplasmic binding protein-like II"/>
    <property type="match status" value="1"/>
</dbReference>
<dbReference type="GO" id="GO:0003700">
    <property type="term" value="F:DNA-binding transcription factor activity"/>
    <property type="evidence" value="ECO:0007669"/>
    <property type="project" value="InterPro"/>
</dbReference>
<evidence type="ECO:0000313" key="6">
    <source>
        <dbReference type="EMBL" id="GER91918.1"/>
    </source>
</evidence>
<dbReference type="GO" id="GO:0003677">
    <property type="term" value="F:DNA binding"/>
    <property type="evidence" value="ECO:0007669"/>
    <property type="project" value="UniProtKB-KW"/>
</dbReference>